<gene>
    <name evidence="2" type="ORF">MNBD_BACTEROID01-2640</name>
</gene>
<dbReference type="InterPro" id="IPR003409">
    <property type="entry name" value="MORN"/>
</dbReference>
<evidence type="ECO:0000256" key="1">
    <source>
        <dbReference type="ARBA" id="ARBA00022737"/>
    </source>
</evidence>
<reference evidence="2" key="1">
    <citation type="submission" date="2018-06" db="EMBL/GenBank/DDBJ databases">
        <authorList>
            <person name="Zhirakovskaya E."/>
        </authorList>
    </citation>
    <scope>NUCLEOTIDE SEQUENCE</scope>
</reference>
<organism evidence="2">
    <name type="scientific">hydrothermal vent metagenome</name>
    <dbReference type="NCBI Taxonomy" id="652676"/>
    <lineage>
        <taxon>unclassified sequences</taxon>
        <taxon>metagenomes</taxon>
        <taxon>ecological metagenomes</taxon>
    </lineage>
</organism>
<dbReference type="Pfam" id="PF02493">
    <property type="entry name" value="MORN"/>
    <property type="match status" value="2"/>
</dbReference>
<sequence length="229" mass="25558">MKKKMYAQVFCMILIVGFTNQVLAQHGCTVKLPAISKEYTGGCKKGLANGKGFAKGVDSYKGQFSKGLPHGKGTYTWADGTTFKGKWVNGIRDGKGTLIYKVAGKDSVVTGYWKGNDYLGEKIVLPYKVDRKYNVTRYSINKASEANNVIRIKLFKSGHYNSDIEGLSLIYDSGEKYELGNMIGIQNIIFPISVKVSFRTWNYLHTSQYDVILEFTINEPGTWDVTIGN</sequence>
<dbReference type="PANTHER" id="PTHR43215">
    <property type="entry name" value="RADIAL SPOKE HEAD 1 HOMOLOG"/>
    <property type="match status" value="1"/>
</dbReference>
<evidence type="ECO:0000313" key="2">
    <source>
        <dbReference type="EMBL" id="VAW24140.1"/>
    </source>
</evidence>
<name>A0A3B0U530_9ZZZZ</name>
<dbReference type="Gene3D" id="2.20.110.10">
    <property type="entry name" value="Histone H3 K4-specific methyltransferase SET7/9 N-terminal domain"/>
    <property type="match status" value="1"/>
</dbReference>
<protein>
    <recommendedName>
        <fullName evidence="3">MORN repeat protein</fullName>
    </recommendedName>
</protein>
<evidence type="ECO:0008006" key="3">
    <source>
        <dbReference type="Google" id="ProtNLM"/>
    </source>
</evidence>
<dbReference type="AlphaFoldDB" id="A0A3B0U530"/>
<dbReference type="SMART" id="SM00698">
    <property type="entry name" value="MORN"/>
    <property type="match status" value="2"/>
</dbReference>
<proteinExistence type="predicted"/>
<dbReference type="EMBL" id="UOEP01000205">
    <property type="protein sequence ID" value="VAW24140.1"/>
    <property type="molecule type" value="Genomic_DNA"/>
</dbReference>
<accession>A0A3B0U530</accession>
<dbReference type="PANTHER" id="PTHR43215:SF14">
    <property type="entry name" value="RADIAL SPOKE HEAD 1 HOMOLOG"/>
    <property type="match status" value="1"/>
</dbReference>
<keyword evidence="1" id="KW-0677">Repeat</keyword>
<dbReference type="SUPFAM" id="SSF82185">
    <property type="entry name" value="Histone H3 K4-specific methyltransferase SET7/9 N-terminal domain"/>
    <property type="match status" value="1"/>
</dbReference>